<dbReference type="Proteomes" id="UP001158576">
    <property type="component" value="Chromosome 2"/>
</dbReference>
<dbReference type="Gene3D" id="1.20.120.20">
    <property type="entry name" value="Apolipoprotein"/>
    <property type="match status" value="1"/>
</dbReference>
<dbReference type="Pfam" id="PF03006">
    <property type="entry name" value="HlyIII"/>
    <property type="match status" value="1"/>
</dbReference>
<evidence type="ECO:0000256" key="2">
    <source>
        <dbReference type="ARBA" id="ARBA00007018"/>
    </source>
</evidence>
<feature type="transmembrane region" description="Helical" evidence="7">
    <location>
        <begin position="296"/>
        <end position="315"/>
    </location>
</feature>
<feature type="transmembrane region" description="Helical" evidence="7">
    <location>
        <begin position="336"/>
        <end position="353"/>
    </location>
</feature>
<evidence type="ECO:0000256" key="5">
    <source>
        <dbReference type="ARBA" id="ARBA00023136"/>
    </source>
</evidence>
<name>A0ABN7T2E7_OIKDI</name>
<dbReference type="EMBL" id="OU015567">
    <property type="protein sequence ID" value="CAG5111840.1"/>
    <property type="molecule type" value="Genomic_DNA"/>
</dbReference>
<dbReference type="PANTHER" id="PTHR20855:SF52">
    <property type="entry name" value="ADIPONECTIN RECEPTOR PROTEIN"/>
    <property type="match status" value="1"/>
</dbReference>
<evidence type="ECO:0000256" key="4">
    <source>
        <dbReference type="ARBA" id="ARBA00022989"/>
    </source>
</evidence>
<dbReference type="SUPFAM" id="SSF58113">
    <property type="entry name" value="Apolipoprotein A-I"/>
    <property type="match status" value="1"/>
</dbReference>
<feature type="transmembrane region" description="Helical" evidence="7">
    <location>
        <begin position="135"/>
        <end position="154"/>
    </location>
</feature>
<dbReference type="InterPro" id="IPR004254">
    <property type="entry name" value="AdipoR/HlyIII-related"/>
</dbReference>
<gene>
    <name evidence="8" type="ORF">OKIOD_LOCUS14876</name>
</gene>
<proteinExistence type="inferred from homology"/>
<evidence type="ECO:0000256" key="6">
    <source>
        <dbReference type="SAM" id="Coils"/>
    </source>
</evidence>
<comment type="subcellular location">
    <subcellularLocation>
        <location evidence="1">Membrane</location>
        <topology evidence="1">Multi-pass membrane protein</topology>
    </subcellularLocation>
</comment>
<feature type="transmembrane region" description="Helical" evidence="7">
    <location>
        <begin position="234"/>
        <end position="251"/>
    </location>
</feature>
<evidence type="ECO:0000313" key="9">
    <source>
        <dbReference type="Proteomes" id="UP001158576"/>
    </source>
</evidence>
<reference evidence="8 9" key="1">
    <citation type="submission" date="2021-04" db="EMBL/GenBank/DDBJ databases">
        <authorList>
            <person name="Bliznina A."/>
        </authorList>
    </citation>
    <scope>NUCLEOTIDE SEQUENCE [LARGE SCALE GENOMIC DNA]</scope>
</reference>
<keyword evidence="5 7" id="KW-0472">Membrane</keyword>
<feature type="transmembrane region" description="Helical" evidence="7">
    <location>
        <begin position="169"/>
        <end position="192"/>
    </location>
</feature>
<feature type="transmembrane region" description="Helical" evidence="7">
    <location>
        <begin position="204"/>
        <end position="222"/>
    </location>
</feature>
<evidence type="ECO:0000256" key="7">
    <source>
        <dbReference type="SAM" id="Phobius"/>
    </source>
</evidence>
<comment type="similarity">
    <text evidence="2">Belongs to the ADIPOR family.</text>
</comment>
<protein>
    <submittedName>
        <fullName evidence="8">Oidioi.mRNA.OKI2018_I69.chr2.g6111.t1.cds</fullName>
    </submittedName>
</protein>
<evidence type="ECO:0000313" key="8">
    <source>
        <dbReference type="EMBL" id="CAG5111840.1"/>
    </source>
</evidence>
<evidence type="ECO:0000256" key="1">
    <source>
        <dbReference type="ARBA" id="ARBA00004141"/>
    </source>
</evidence>
<keyword evidence="6" id="KW-0175">Coiled coil</keyword>
<evidence type="ECO:0000256" key="3">
    <source>
        <dbReference type="ARBA" id="ARBA00022692"/>
    </source>
</evidence>
<sequence length="371" mass="42769">MIRGENHNYRPLLKEIPAELQNGEQYVKKEVKEAIIKVRERSKESAGKVKEDLKQRKERLAEKLGENATEIRERVSSFSKALKEKLWDGKLVKYTELAEWMKDNEYIRDFYRPELRDSWTCLKTIFQYHNETGNIWSHLLGAVSFLGLILSYVLKSNGEFISPIEEKSIGLIFFSCAFICLIFSVSFHLFGCHSPNVCLLCGRLDYTGIAVLITGSYLPWVYYNFYCEPTTKLVYMSTILFLGLVCTCVSFSKKFQLPKYRTFRGMLFASFGLTGIFPFSHALYKYGWEHSIENGQMHLLLLMGLLYGIGVSFFITRFPECVWPGKFDLLFHSHQIFHIFVVAAALCQAYALSNLRAIRLELGNNCASSEL</sequence>
<organism evidence="8 9">
    <name type="scientific">Oikopleura dioica</name>
    <name type="common">Tunicate</name>
    <dbReference type="NCBI Taxonomy" id="34765"/>
    <lineage>
        <taxon>Eukaryota</taxon>
        <taxon>Metazoa</taxon>
        <taxon>Chordata</taxon>
        <taxon>Tunicata</taxon>
        <taxon>Appendicularia</taxon>
        <taxon>Copelata</taxon>
        <taxon>Oikopleuridae</taxon>
        <taxon>Oikopleura</taxon>
    </lineage>
</organism>
<keyword evidence="4 7" id="KW-1133">Transmembrane helix</keyword>
<feature type="transmembrane region" description="Helical" evidence="7">
    <location>
        <begin position="263"/>
        <end position="284"/>
    </location>
</feature>
<accession>A0ABN7T2E7</accession>
<dbReference type="PANTHER" id="PTHR20855">
    <property type="entry name" value="ADIPOR/PROGESTIN RECEPTOR-RELATED"/>
    <property type="match status" value="1"/>
</dbReference>
<feature type="coiled-coil region" evidence="6">
    <location>
        <begin position="43"/>
        <end position="74"/>
    </location>
</feature>
<keyword evidence="3 7" id="KW-0812">Transmembrane</keyword>
<keyword evidence="9" id="KW-1185">Reference proteome</keyword>